<dbReference type="PANTHER" id="PTHR24305">
    <property type="entry name" value="CYTOCHROME P450"/>
    <property type="match status" value="1"/>
</dbReference>
<evidence type="ECO:0000256" key="3">
    <source>
        <dbReference type="ARBA" id="ARBA00023004"/>
    </source>
</evidence>
<organism evidence="6 7">
    <name type="scientific">Neodothiora populina</name>
    <dbReference type="NCBI Taxonomy" id="2781224"/>
    <lineage>
        <taxon>Eukaryota</taxon>
        <taxon>Fungi</taxon>
        <taxon>Dikarya</taxon>
        <taxon>Ascomycota</taxon>
        <taxon>Pezizomycotina</taxon>
        <taxon>Dothideomycetes</taxon>
        <taxon>Dothideomycetidae</taxon>
        <taxon>Dothideales</taxon>
        <taxon>Dothioraceae</taxon>
        <taxon>Neodothiora</taxon>
    </lineage>
</organism>
<accession>A0ABR3PEZ5</accession>
<sequence length="508" mass="56104">MALASLLETASLATSLGLIFVLSIITIAIYRLIFHPLSSIPGPFACRLTSFWTYYHSYVGDECTLITQFHDSYGPVIRVAPNEICIADGSCLGPIYNDKGGFAKADCYRNFDIEGFASLFSELVKETRAPKAKSVLPLFSTGNLRQGERVLMRCVDTFVQRVRSEKDEAKEQGAVNILNLSRSLALDAVTAYLFGRSYGGLEEEREGKKETSNQIAEKPLMSASEFVDAFVGVGRFFYLPNWIFVAAELGAEKFFGTKATEDSMTKVDDFVKEVVNQADPEDGSYPGRMLKAGLTPEEVVAQCKDLMFAGTDSSGMNLSTLCWQLAKNPDVYAKLKLEISQAEASVDPASLPYLRSCIREALRLSMANPTRLPRVVPPGGWVYHCASNDTTYHFPAGTLVSAQLHTLHHNPAVFSDPMIFRPERWLETSAGCESREQLALMNRDFIPFGLGSRQCIARNLAMMELTLAGRAVAQSGVLDGAKGIGEKVEIVEWFNSRVKGEEILLRWD</sequence>
<dbReference type="SUPFAM" id="SSF48264">
    <property type="entry name" value="Cytochrome P450"/>
    <property type="match status" value="1"/>
</dbReference>
<dbReference type="InterPro" id="IPR036396">
    <property type="entry name" value="Cyt_P450_sf"/>
</dbReference>
<comment type="cofactor">
    <cofactor evidence="1">
        <name>heme</name>
        <dbReference type="ChEBI" id="CHEBI:30413"/>
    </cofactor>
</comment>
<protein>
    <recommendedName>
        <fullName evidence="8">Cytochrome P450</fullName>
    </recommendedName>
</protein>
<dbReference type="InterPro" id="IPR017972">
    <property type="entry name" value="Cyt_P450_CS"/>
</dbReference>
<dbReference type="EMBL" id="JBFMKM010000008">
    <property type="protein sequence ID" value="KAL1304627.1"/>
    <property type="molecule type" value="Genomic_DNA"/>
</dbReference>
<keyword evidence="4" id="KW-0349">Heme</keyword>
<keyword evidence="3 4" id="KW-0408">Iron</keyword>
<evidence type="ECO:0000256" key="5">
    <source>
        <dbReference type="SAM" id="Phobius"/>
    </source>
</evidence>
<comment type="similarity">
    <text evidence="4">Belongs to the cytochrome P450 family.</text>
</comment>
<keyword evidence="7" id="KW-1185">Reference proteome</keyword>
<dbReference type="PANTHER" id="PTHR24305:SF156">
    <property type="entry name" value="P450, PUTATIVE (EUROFUNG)-RELATED"/>
    <property type="match status" value="1"/>
</dbReference>
<dbReference type="Gene3D" id="1.10.630.10">
    <property type="entry name" value="Cytochrome P450"/>
    <property type="match status" value="1"/>
</dbReference>
<dbReference type="RefSeq" id="XP_069200902.1">
    <property type="nucleotide sequence ID" value="XM_069343088.1"/>
</dbReference>
<keyword evidence="4" id="KW-0503">Monooxygenase</keyword>
<dbReference type="Pfam" id="PF00067">
    <property type="entry name" value="p450"/>
    <property type="match status" value="1"/>
</dbReference>
<dbReference type="Proteomes" id="UP001562354">
    <property type="component" value="Unassembled WGS sequence"/>
</dbReference>
<feature type="transmembrane region" description="Helical" evidence="5">
    <location>
        <begin position="12"/>
        <end position="33"/>
    </location>
</feature>
<dbReference type="GeneID" id="95977293"/>
<evidence type="ECO:0000256" key="1">
    <source>
        <dbReference type="ARBA" id="ARBA00001971"/>
    </source>
</evidence>
<dbReference type="PROSITE" id="PS00086">
    <property type="entry name" value="CYTOCHROME_P450"/>
    <property type="match status" value="1"/>
</dbReference>
<evidence type="ECO:0000256" key="4">
    <source>
        <dbReference type="RuleBase" id="RU000461"/>
    </source>
</evidence>
<dbReference type="InterPro" id="IPR002401">
    <property type="entry name" value="Cyt_P450_E_grp-I"/>
</dbReference>
<proteinExistence type="inferred from homology"/>
<gene>
    <name evidence="6" type="ORF">AAFC00_003592</name>
</gene>
<keyword evidence="5" id="KW-0812">Transmembrane</keyword>
<evidence type="ECO:0000313" key="6">
    <source>
        <dbReference type="EMBL" id="KAL1304627.1"/>
    </source>
</evidence>
<dbReference type="PRINTS" id="PR00385">
    <property type="entry name" value="P450"/>
</dbReference>
<name>A0ABR3PEZ5_9PEZI</name>
<keyword evidence="4" id="KW-0560">Oxidoreductase</keyword>
<dbReference type="InterPro" id="IPR050121">
    <property type="entry name" value="Cytochrome_P450_monoxygenase"/>
</dbReference>
<dbReference type="PRINTS" id="PR00463">
    <property type="entry name" value="EP450I"/>
</dbReference>
<dbReference type="InterPro" id="IPR001128">
    <property type="entry name" value="Cyt_P450"/>
</dbReference>
<comment type="caution">
    <text evidence="6">The sequence shown here is derived from an EMBL/GenBank/DDBJ whole genome shotgun (WGS) entry which is preliminary data.</text>
</comment>
<evidence type="ECO:0000313" key="7">
    <source>
        <dbReference type="Proteomes" id="UP001562354"/>
    </source>
</evidence>
<evidence type="ECO:0000256" key="2">
    <source>
        <dbReference type="ARBA" id="ARBA00022723"/>
    </source>
</evidence>
<reference evidence="6 7" key="1">
    <citation type="submission" date="2024-07" db="EMBL/GenBank/DDBJ databases">
        <title>Draft sequence of the Neodothiora populina.</title>
        <authorList>
            <person name="Drown D.D."/>
            <person name="Schuette U.S."/>
            <person name="Buechlein A.B."/>
            <person name="Rusch D.R."/>
            <person name="Winton L.W."/>
            <person name="Adams G.A."/>
        </authorList>
    </citation>
    <scope>NUCLEOTIDE SEQUENCE [LARGE SCALE GENOMIC DNA]</scope>
    <source>
        <strain evidence="6 7">CPC 39397</strain>
    </source>
</reference>
<dbReference type="CDD" id="cd11062">
    <property type="entry name" value="CYP58-like"/>
    <property type="match status" value="1"/>
</dbReference>
<evidence type="ECO:0008006" key="8">
    <source>
        <dbReference type="Google" id="ProtNLM"/>
    </source>
</evidence>
<keyword evidence="5" id="KW-1133">Transmembrane helix</keyword>
<keyword evidence="5" id="KW-0472">Membrane</keyword>
<keyword evidence="2 4" id="KW-0479">Metal-binding</keyword>